<organism evidence="1 2">
    <name type="scientific">Nitrincola lacisaponensis</name>
    <dbReference type="NCBI Taxonomy" id="267850"/>
    <lineage>
        <taxon>Bacteria</taxon>
        <taxon>Pseudomonadati</taxon>
        <taxon>Pseudomonadota</taxon>
        <taxon>Gammaproteobacteria</taxon>
        <taxon>Oceanospirillales</taxon>
        <taxon>Oceanospirillaceae</taxon>
        <taxon>Nitrincola</taxon>
    </lineage>
</organism>
<gene>
    <name evidence="1" type="ORF">ADINL_0530</name>
</gene>
<dbReference type="AlphaFoldDB" id="A0A063Y813"/>
<keyword evidence="2" id="KW-1185">Reference proteome</keyword>
<name>A0A063Y813_9GAMM</name>
<dbReference type="Pfam" id="PF09867">
    <property type="entry name" value="TagF_N"/>
    <property type="match status" value="1"/>
</dbReference>
<reference evidence="1 2" key="1">
    <citation type="journal article" date="2005" name="Int. J. Syst. Evol. Microbiol.">
        <title>Nitrincola lacisaponensis gen. nov., sp. nov., a novel alkaliphilic bacterium isolated from an alkaline, saline lake.</title>
        <authorList>
            <person name="Dimitriu P.A."/>
            <person name="Shukla S.K."/>
            <person name="Conradt J."/>
            <person name="Marquez M.C."/>
            <person name="Ventosa A."/>
            <person name="Maglia A."/>
            <person name="Peyton B.M."/>
            <person name="Pinkart H.C."/>
            <person name="Mormile M.R."/>
        </authorList>
    </citation>
    <scope>NUCLEOTIDE SEQUENCE [LARGE SCALE GENOMIC DNA]</scope>
    <source>
        <strain evidence="1 2">4CA</strain>
    </source>
</reference>
<evidence type="ECO:0000313" key="1">
    <source>
        <dbReference type="EMBL" id="KDE40881.1"/>
    </source>
</evidence>
<dbReference type="InterPro" id="IPR038225">
    <property type="entry name" value="TagF_sf"/>
</dbReference>
<sequence>MDMRMAIYGKLPAHSDYVLLHMPAVMETTLHQWSVEMLAKTEQVLGHDQWLDAFLQAEPCVCVLQAGCPDSASFYGVMIPSVDRVGRYFPLFSGVFISKSVSPEHLDKQTMTSAMAAILEEQVSALHGRKQVETLCNALSERAEVTALANMMDANSVTHDSDSSLRSWWYELDHPERLCRVEGMPPVEYYQSILTKGPVSDA</sequence>
<evidence type="ECO:0000313" key="2">
    <source>
        <dbReference type="Proteomes" id="UP000027318"/>
    </source>
</evidence>
<protein>
    <submittedName>
        <fullName evidence="1">Protein phosphatase ImpM</fullName>
    </submittedName>
</protein>
<dbReference type="PATRIC" id="fig|267850.7.peg.524"/>
<dbReference type="STRING" id="267850.ADINL_0530"/>
<dbReference type="InterPro" id="IPR017748">
    <property type="entry name" value="TagF"/>
</dbReference>
<dbReference type="EMBL" id="JMSZ01000015">
    <property type="protein sequence ID" value="KDE40881.1"/>
    <property type="molecule type" value="Genomic_DNA"/>
</dbReference>
<proteinExistence type="predicted"/>
<comment type="caution">
    <text evidence="1">The sequence shown here is derived from an EMBL/GenBank/DDBJ whole genome shotgun (WGS) entry which is preliminary data.</text>
</comment>
<dbReference type="Proteomes" id="UP000027318">
    <property type="component" value="Unassembled WGS sequence"/>
</dbReference>
<dbReference type="NCBIfam" id="TIGR03373">
    <property type="entry name" value="VI_minor_4"/>
    <property type="match status" value="1"/>
</dbReference>
<accession>A0A063Y813</accession>
<dbReference type="Gene3D" id="3.40.1730.10">
    <property type="entry name" value="pa0076 domain"/>
    <property type="match status" value="1"/>
</dbReference>